<evidence type="ECO:0000313" key="2">
    <source>
        <dbReference type="EMBL" id="KIN02319.1"/>
    </source>
</evidence>
<dbReference type="HOGENOM" id="CLU_034574_2_0_1"/>
<sequence>MGAGRFFCVAVPFLLTLGSLICILIVMTAGLASKGIDMYSITPKNLSLTLNALKGISSDNNNLNVGEFGNTNITASTLGLQNGYQVYMWNYCYQNATNNNNWCSKGSFNWAASALNVTALQANISAAAIKATGQNITIPHSITDAIKAYITINRWIQIVYIIAVVTTALELIVGLFGFCSRIASCLTYVVSFLSTLSIIVASAGATAASVVIVGAMDNTVKKYGVGEAINHKFLAVTWLAALFSIAGGLFWLFSSCCCAAD</sequence>
<name>A0A0C3CTH7_OIDMZ</name>
<organism evidence="2 3">
    <name type="scientific">Oidiodendron maius (strain Zn)</name>
    <dbReference type="NCBI Taxonomy" id="913774"/>
    <lineage>
        <taxon>Eukaryota</taxon>
        <taxon>Fungi</taxon>
        <taxon>Dikarya</taxon>
        <taxon>Ascomycota</taxon>
        <taxon>Pezizomycotina</taxon>
        <taxon>Leotiomycetes</taxon>
        <taxon>Leotiomycetes incertae sedis</taxon>
        <taxon>Myxotrichaceae</taxon>
        <taxon>Oidiodendron</taxon>
    </lineage>
</organism>
<reference evidence="2 3" key="1">
    <citation type="submission" date="2014-04" db="EMBL/GenBank/DDBJ databases">
        <authorList>
            <consortium name="DOE Joint Genome Institute"/>
            <person name="Kuo A."/>
            <person name="Martino E."/>
            <person name="Perotto S."/>
            <person name="Kohler A."/>
            <person name="Nagy L.G."/>
            <person name="Floudas D."/>
            <person name="Copeland A."/>
            <person name="Barry K.W."/>
            <person name="Cichocki N."/>
            <person name="Veneault-Fourrey C."/>
            <person name="LaButti K."/>
            <person name="Lindquist E.A."/>
            <person name="Lipzen A."/>
            <person name="Lundell T."/>
            <person name="Morin E."/>
            <person name="Murat C."/>
            <person name="Sun H."/>
            <person name="Tunlid A."/>
            <person name="Henrissat B."/>
            <person name="Grigoriev I.V."/>
            <person name="Hibbett D.S."/>
            <person name="Martin F."/>
            <person name="Nordberg H.P."/>
            <person name="Cantor M.N."/>
            <person name="Hua S.X."/>
        </authorList>
    </citation>
    <scope>NUCLEOTIDE SEQUENCE [LARGE SCALE GENOMIC DNA]</scope>
    <source>
        <strain evidence="2 3">Zn</strain>
    </source>
</reference>
<reference evidence="3" key="2">
    <citation type="submission" date="2015-01" db="EMBL/GenBank/DDBJ databases">
        <title>Evolutionary Origins and Diversification of the Mycorrhizal Mutualists.</title>
        <authorList>
            <consortium name="DOE Joint Genome Institute"/>
            <consortium name="Mycorrhizal Genomics Consortium"/>
            <person name="Kohler A."/>
            <person name="Kuo A."/>
            <person name="Nagy L.G."/>
            <person name="Floudas D."/>
            <person name="Copeland A."/>
            <person name="Barry K.W."/>
            <person name="Cichocki N."/>
            <person name="Veneault-Fourrey C."/>
            <person name="LaButti K."/>
            <person name="Lindquist E.A."/>
            <person name="Lipzen A."/>
            <person name="Lundell T."/>
            <person name="Morin E."/>
            <person name="Murat C."/>
            <person name="Riley R."/>
            <person name="Ohm R."/>
            <person name="Sun H."/>
            <person name="Tunlid A."/>
            <person name="Henrissat B."/>
            <person name="Grigoriev I.V."/>
            <person name="Hibbett D.S."/>
            <person name="Martin F."/>
        </authorList>
    </citation>
    <scope>NUCLEOTIDE SEQUENCE [LARGE SCALE GENOMIC DNA]</scope>
    <source>
        <strain evidence="3">Zn</strain>
    </source>
</reference>
<gene>
    <name evidence="2" type="ORF">OIDMADRAFT_89816</name>
</gene>
<keyword evidence="1" id="KW-0812">Transmembrane</keyword>
<keyword evidence="1" id="KW-0472">Membrane</keyword>
<dbReference type="Proteomes" id="UP000054321">
    <property type="component" value="Unassembled WGS sequence"/>
</dbReference>
<dbReference type="GO" id="GO:0031505">
    <property type="term" value="P:fungal-type cell wall organization"/>
    <property type="evidence" value="ECO:0007669"/>
    <property type="project" value="TreeGrafter"/>
</dbReference>
<dbReference type="Pfam" id="PF06687">
    <property type="entry name" value="SUR7"/>
    <property type="match status" value="1"/>
</dbReference>
<evidence type="ECO:0008006" key="4">
    <source>
        <dbReference type="Google" id="ProtNLM"/>
    </source>
</evidence>
<accession>A0A0C3CTH7</accession>
<keyword evidence="3" id="KW-1185">Reference proteome</keyword>
<dbReference type="GO" id="GO:0005886">
    <property type="term" value="C:plasma membrane"/>
    <property type="evidence" value="ECO:0007669"/>
    <property type="project" value="InterPro"/>
</dbReference>
<feature type="non-terminal residue" evidence="2">
    <location>
        <position position="261"/>
    </location>
</feature>
<protein>
    <recommendedName>
        <fullName evidence="4">SUR7 protein</fullName>
    </recommendedName>
</protein>
<feature type="transmembrane region" description="Helical" evidence="1">
    <location>
        <begin position="158"/>
        <end position="183"/>
    </location>
</feature>
<evidence type="ECO:0000313" key="3">
    <source>
        <dbReference type="Proteomes" id="UP000054321"/>
    </source>
</evidence>
<dbReference type="PANTHER" id="PTHR28019:SF3">
    <property type="entry name" value="INTEGRAL MEMBRANE PROTEIN (AFU_ORTHOLOGUE AFUA_6G07470)"/>
    <property type="match status" value="1"/>
</dbReference>
<proteinExistence type="predicted"/>
<feature type="transmembrane region" description="Helical" evidence="1">
    <location>
        <begin position="6"/>
        <end position="32"/>
    </location>
</feature>
<dbReference type="GO" id="GO:0051285">
    <property type="term" value="C:cell cortex of cell tip"/>
    <property type="evidence" value="ECO:0007669"/>
    <property type="project" value="TreeGrafter"/>
</dbReference>
<keyword evidence="1" id="KW-1133">Transmembrane helix</keyword>
<feature type="transmembrane region" description="Helical" evidence="1">
    <location>
        <begin position="233"/>
        <end position="253"/>
    </location>
</feature>
<dbReference type="OrthoDB" id="4480814at2759"/>
<evidence type="ECO:0000256" key="1">
    <source>
        <dbReference type="SAM" id="Phobius"/>
    </source>
</evidence>
<dbReference type="InterPro" id="IPR009571">
    <property type="entry name" value="SUR7/Rim9-like_fungi"/>
</dbReference>
<dbReference type="PANTHER" id="PTHR28019">
    <property type="entry name" value="CELL MEMBRANE PROTEIN YLR413W-RELATED"/>
    <property type="match status" value="1"/>
</dbReference>
<dbReference type="EMBL" id="KN832875">
    <property type="protein sequence ID" value="KIN02319.1"/>
    <property type="molecule type" value="Genomic_DNA"/>
</dbReference>
<dbReference type="InterPro" id="IPR052413">
    <property type="entry name" value="SUR7_domain"/>
</dbReference>
<dbReference type="AlphaFoldDB" id="A0A0C3CTH7"/>
<dbReference type="InParanoid" id="A0A0C3CTH7"/>
<feature type="transmembrane region" description="Helical" evidence="1">
    <location>
        <begin position="189"/>
        <end position="213"/>
    </location>
</feature>